<dbReference type="GO" id="GO:0006355">
    <property type="term" value="P:regulation of DNA-templated transcription"/>
    <property type="evidence" value="ECO:0007669"/>
    <property type="project" value="InterPro"/>
</dbReference>
<reference evidence="5 6" key="1">
    <citation type="submission" date="2019-08" db="EMBL/GenBank/DDBJ databases">
        <authorList>
            <person name="Peeters C."/>
        </authorList>
    </citation>
    <scope>NUCLEOTIDE SEQUENCE [LARGE SCALE GENOMIC DNA]</scope>
    <source>
        <strain evidence="5 6">LMG 31112</strain>
    </source>
</reference>
<dbReference type="SUPFAM" id="SSF46894">
    <property type="entry name" value="C-terminal effector domain of the bipartite response regulators"/>
    <property type="match status" value="1"/>
</dbReference>
<dbReference type="PANTHER" id="PTHR44688:SF16">
    <property type="entry name" value="DNA-BINDING TRANSCRIPTIONAL ACTIVATOR DEVR_DOSR"/>
    <property type="match status" value="1"/>
</dbReference>
<keyword evidence="2" id="KW-0238">DNA-binding</keyword>
<evidence type="ECO:0000313" key="6">
    <source>
        <dbReference type="Proteomes" id="UP000343317"/>
    </source>
</evidence>
<gene>
    <name evidence="5" type="ORF">PHO31112_03920</name>
</gene>
<dbReference type="PRINTS" id="PR00038">
    <property type="entry name" value="HTHLUXR"/>
</dbReference>
<sequence>MLSLASSEDFTARTKRDLSLRLPALTLLRDVAIESAQEHIAGHLEIVVPKLTKREKECLKWMASGKSTWEMSQILSCSEATINFHMMNIRSKFGVFSRVAVVFKAARIGLLDTA</sequence>
<name>A0A5E4XK35_9BURK</name>
<protein>
    <submittedName>
        <fullName evidence="5">Helix-turn-helix transcriptional regulator</fullName>
    </submittedName>
</protein>
<dbReference type="Pfam" id="PF00196">
    <property type="entry name" value="GerE"/>
    <property type="match status" value="1"/>
</dbReference>
<dbReference type="PROSITE" id="PS50043">
    <property type="entry name" value="HTH_LUXR_2"/>
    <property type="match status" value="1"/>
</dbReference>
<dbReference type="AlphaFoldDB" id="A0A5E4XK35"/>
<dbReference type="InterPro" id="IPR016032">
    <property type="entry name" value="Sig_transdc_resp-reg_C-effctor"/>
</dbReference>
<dbReference type="Gene3D" id="1.10.10.10">
    <property type="entry name" value="Winged helix-like DNA-binding domain superfamily/Winged helix DNA-binding domain"/>
    <property type="match status" value="1"/>
</dbReference>
<dbReference type="InterPro" id="IPR036388">
    <property type="entry name" value="WH-like_DNA-bd_sf"/>
</dbReference>
<organism evidence="5 6">
    <name type="scientific">Pandoraea horticolens</name>
    <dbReference type="NCBI Taxonomy" id="2508298"/>
    <lineage>
        <taxon>Bacteria</taxon>
        <taxon>Pseudomonadati</taxon>
        <taxon>Pseudomonadota</taxon>
        <taxon>Betaproteobacteria</taxon>
        <taxon>Burkholderiales</taxon>
        <taxon>Burkholderiaceae</taxon>
        <taxon>Pandoraea</taxon>
    </lineage>
</organism>
<evidence type="ECO:0000259" key="4">
    <source>
        <dbReference type="PROSITE" id="PS50043"/>
    </source>
</evidence>
<feature type="domain" description="HTH luxR-type" evidence="4">
    <location>
        <begin position="44"/>
        <end position="109"/>
    </location>
</feature>
<evidence type="ECO:0000256" key="1">
    <source>
        <dbReference type="ARBA" id="ARBA00023015"/>
    </source>
</evidence>
<dbReference type="SMART" id="SM00421">
    <property type="entry name" value="HTH_LUXR"/>
    <property type="match status" value="1"/>
</dbReference>
<dbReference type="GO" id="GO:0003677">
    <property type="term" value="F:DNA binding"/>
    <property type="evidence" value="ECO:0007669"/>
    <property type="project" value="UniProtKB-KW"/>
</dbReference>
<evidence type="ECO:0000256" key="2">
    <source>
        <dbReference type="ARBA" id="ARBA00023125"/>
    </source>
</evidence>
<dbReference type="Proteomes" id="UP000343317">
    <property type="component" value="Unassembled WGS sequence"/>
</dbReference>
<dbReference type="CDD" id="cd06170">
    <property type="entry name" value="LuxR_C_like"/>
    <property type="match status" value="1"/>
</dbReference>
<evidence type="ECO:0000256" key="3">
    <source>
        <dbReference type="ARBA" id="ARBA00023163"/>
    </source>
</evidence>
<accession>A0A5E4XK35</accession>
<dbReference type="PANTHER" id="PTHR44688">
    <property type="entry name" value="DNA-BINDING TRANSCRIPTIONAL ACTIVATOR DEVR_DOSR"/>
    <property type="match status" value="1"/>
</dbReference>
<dbReference type="EMBL" id="CABPSM010000013">
    <property type="protein sequence ID" value="VVE36697.1"/>
    <property type="molecule type" value="Genomic_DNA"/>
</dbReference>
<evidence type="ECO:0000313" key="5">
    <source>
        <dbReference type="EMBL" id="VVE36697.1"/>
    </source>
</evidence>
<keyword evidence="6" id="KW-1185">Reference proteome</keyword>
<proteinExistence type="predicted"/>
<dbReference type="InterPro" id="IPR000792">
    <property type="entry name" value="Tscrpt_reg_LuxR_C"/>
</dbReference>
<keyword evidence="3" id="KW-0804">Transcription</keyword>
<keyword evidence="1" id="KW-0805">Transcription regulation</keyword>